<gene>
    <name evidence="2" type="ORF">GNF79_19145</name>
</gene>
<feature type="transmembrane region" description="Helical" evidence="1">
    <location>
        <begin position="21"/>
        <end position="44"/>
    </location>
</feature>
<dbReference type="EMBL" id="WNVC01001063">
    <property type="protein sequence ID" value="MDZ5001132.1"/>
    <property type="molecule type" value="Genomic_DNA"/>
</dbReference>
<evidence type="ECO:0000313" key="3">
    <source>
        <dbReference type="Proteomes" id="UP001291306"/>
    </source>
</evidence>
<comment type="caution">
    <text evidence="2">The sequence shown here is derived from an EMBL/GenBank/DDBJ whole genome shotgun (WGS) entry which is preliminary data.</text>
</comment>
<feature type="non-terminal residue" evidence="2">
    <location>
        <position position="48"/>
    </location>
</feature>
<keyword evidence="1" id="KW-1133">Transmembrane helix</keyword>
<evidence type="ECO:0000313" key="2">
    <source>
        <dbReference type="EMBL" id="MDZ5001132.1"/>
    </source>
</evidence>
<keyword evidence="1" id="KW-0812">Transmembrane</keyword>
<dbReference type="Proteomes" id="UP001291306">
    <property type="component" value="Unassembled WGS sequence"/>
</dbReference>
<name>A0AAW9I9N0_CLOPF</name>
<organism evidence="2 3">
    <name type="scientific">Clostridium perfringens</name>
    <dbReference type="NCBI Taxonomy" id="1502"/>
    <lineage>
        <taxon>Bacteria</taxon>
        <taxon>Bacillati</taxon>
        <taxon>Bacillota</taxon>
        <taxon>Clostridia</taxon>
        <taxon>Eubacteriales</taxon>
        <taxon>Clostridiaceae</taxon>
        <taxon>Clostridium</taxon>
    </lineage>
</organism>
<evidence type="ECO:0000256" key="1">
    <source>
        <dbReference type="SAM" id="Phobius"/>
    </source>
</evidence>
<proteinExistence type="predicted"/>
<reference evidence="2" key="1">
    <citation type="submission" date="2019-11" db="EMBL/GenBank/DDBJ databases">
        <title>Characterization of Clostridium perfringens isolates from swine manure treated agricultural soils.</title>
        <authorList>
            <person name="Wushke S.T."/>
        </authorList>
    </citation>
    <scope>NUCLEOTIDE SEQUENCE</scope>
    <source>
        <strain evidence="2">X26</strain>
    </source>
</reference>
<keyword evidence="1" id="KW-0472">Membrane</keyword>
<accession>A0AAW9I9N0</accession>
<sequence>MQGILNKNSSQATEKKKIEIMGMPLLAFLGVATVILGAAVRGYLPSGI</sequence>
<dbReference type="AlphaFoldDB" id="A0AAW9I9N0"/>
<protein>
    <submittedName>
        <fullName evidence="2">Uncharacterized protein</fullName>
    </submittedName>
</protein>